<evidence type="ECO:0000313" key="3">
    <source>
        <dbReference type="Proteomes" id="UP000191160"/>
    </source>
</evidence>
<feature type="transmembrane region" description="Helical" evidence="1">
    <location>
        <begin position="91"/>
        <end position="111"/>
    </location>
</feature>
<comment type="caution">
    <text evidence="2">The sequence shown here is derived from an EMBL/GenBank/DDBJ whole genome shotgun (WGS) entry which is preliminary data.</text>
</comment>
<keyword evidence="1" id="KW-0472">Membrane</keyword>
<dbReference type="InterPro" id="IPR008523">
    <property type="entry name" value="DUF805"/>
</dbReference>
<organism evidence="2 3">
    <name type="scientific">Acinetobacter amyesii</name>
    <dbReference type="NCBI Taxonomy" id="2942470"/>
    <lineage>
        <taxon>Bacteria</taxon>
        <taxon>Pseudomonadati</taxon>
        <taxon>Pseudomonadota</taxon>
        <taxon>Gammaproteobacteria</taxon>
        <taxon>Moraxellales</taxon>
        <taxon>Moraxellaceae</taxon>
        <taxon>Acinetobacter</taxon>
    </lineage>
</organism>
<dbReference type="EMBL" id="MVKX01000006">
    <property type="protein sequence ID" value="OOV81812.1"/>
    <property type="molecule type" value="Genomic_DNA"/>
</dbReference>
<dbReference type="RefSeq" id="WP_078190489.1">
    <property type="nucleotide sequence ID" value="NZ_JAMCOZ010000006.1"/>
</dbReference>
<protein>
    <submittedName>
        <fullName evidence="2">DUF805 domain-containing protein</fullName>
    </submittedName>
</protein>
<dbReference type="Pfam" id="PF05656">
    <property type="entry name" value="DUF805"/>
    <property type="match status" value="1"/>
</dbReference>
<gene>
    <name evidence="2" type="ORF">B1202_10205</name>
</gene>
<dbReference type="PANTHER" id="PTHR34980">
    <property type="entry name" value="INNER MEMBRANE PROTEIN-RELATED-RELATED"/>
    <property type="match status" value="1"/>
</dbReference>
<feature type="transmembrane region" description="Helical" evidence="1">
    <location>
        <begin position="21"/>
        <end position="43"/>
    </location>
</feature>
<keyword evidence="1" id="KW-0812">Transmembrane</keyword>
<evidence type="ECO:0000313" key="2">
    <source>
        <dbReference type="EMBL" id="OOV81812.1"/>
    </source>
</evidence>
<accession>A0A1T1GW22</accession>
<dbReference type="Proteomes" id="UP000191160">
    <property type="component" value="Unassembled WGS sequence"/>
</dbReference>
<dbReference type="Gene3D" id="3.30.700.10">
    <property type="entry name" value="Glycoprotein, Type 4 Pilin"/>
    <property type="match status" value="1"/>
</dbReference>
<sequence length="169" mass="18781">MNTFTSDSPTQASGRFSRRAYLAWNILLGIIFTLIAVVVGLLIPGAQNALIEGAMSTPLMIIFFIMYAIVIYYSVIFLIRRLHDRDHSGWLALLILVPVVNILFALYVLFAPGNSGSNSFGQPRPTKGWETVLAVLYIVVFIVGILAAIMIPSYQNYVIRSQQATIQQQ</sequence>
<reference evidence="2 3" key="1">
    <citation type="submission" date="2017-02" db="EMBL/GenBank/DDBJ databases">
        <title>Acinetobacter sp. ANC 4945, whole genome shotgun sequencing project.</title>
        <authorList>
            <person name="Radolfova-Krizova L."/>
            <person name="Al Atrouni A."/>
            <person name="Nemec A."/>
        </authorList>
    </citation>
    <scope>NUCLEOTIDE SEQUENCE [LARGE SCALE GENOMIC DNA]</scope>
    <source>
        <strain evidence="2 3">ANC 4945</strain>
    </source>
</reference>
<name>A0A1T1GW22_9GAMM</name>
<feature type="transmembrane region" description="Helical" evidence="1">
    <location>
        <begin position="55"/>
        <end position="79"/>
    </location>
</feature>
<keyword evidence="1" id="KW-1133">Transmembrane helix</keyword>
<proteinExistence type="predicted"/>
<feature type="transmembrane region" description="Helical" evidence="1">
    <location>
        <begin position="131"/>
        <end position="151"/>
    </location>
</feature>
<dbReference type="SUPFAM" id="SSF54523">
    <property type="entry name" value="Pili subunits"/>
    <property type="match status" value="1"/>
</dbReference>
<dbReference type="InterPro" id="IPR045584">
    <property type="entry name" value="Pilin-like"/>
</dbReference>
<keyword evidence="3" id="KW-1185">Reference proteome</keyword>
<dbReference type="PANTHER" id="PTHR34980:SF3">
    <property type="entry name" value="BLR8105 PROTEIN"/>
    <property type="match status" value="1"/>
</dbReference>
<evidence type="ECO:0000256" key="1">
    <source>
        <dbReference type="SAM" id="Phobius"/>
    </source>
</evidence>
<dbReference type="AlphaFoldDB" id="A0A1T1GW22"/>
<dbReference type="GO" id="GO:0005886">
    <property type="term" value="C:plasma membrane"/>
    <property type="evidence" value="ECO:0007669"/>
    <property type="project" value="TreeGrafter"/>
</dbReference>